<comment type="caution">
    <text evidence="7">The sequence shown here is derived from an EMBL/GenBank/DDBJ whole genome shotgun (WGS) entry which is preliminary data.</text>
</comment>
<feature type="domain" description="RRM" evidence="6">
    <location>
        <begin position="18"/>
        <end position="98"/>
    </location>
</feature>
<organism evidence="7 8">
    <name type="scientific">Chara braunii</name>
    <name type="common">Braun's stonewort</name>
    <dbReference type="NCBI Taxonomy" id="69332"/>
    <lineage>
        <taxon>Eukaryota</taxon>
        <taxon>Viridiplantae</taxon>
        <taxon>Streptophyta</taxon>
        <taxon>Charophyceae</taxon>
        <taxon>Charales</taxon>
        <taxon>Characeae</taxon>
        <taxon>Chara</taxon>
    </lineage>
</organism>
<dbReference type="InterPro" id="IPR012677">
    <property type="entry name" value="Nucleotide-bd_a/b_plait_sf"/>
</dbReference>
<reference evidence="7 8" key="1">
    <citation type="journal article" date="2018" name="Cell">
        <title>The Chara Genome: Secondary Complexity and Implications for Plant Terrestrialization.</title>
        <authorList>
            <person name="Nishiyama T."/>
            <person name="Sakayama H."/>
            <person name="Vries J.D."/>
            <person name="Buschmann H."/>
            <person name="Saint-Marcoux D."/>
            <person name="Ullrich K.K."/>
            <person name="Haas F.B."/>
            <person name="Vanderstraeten L."/>
            <person name="Becker D."/>
            <person name="Lang D."/>
            <person name="Vosolsobe S."/>
            <person name="Rombauts S."/>
            <person name="Wilhelmsson P.K.I."/>
            <person name="Janitza P."/>
            <person name="Kern R."/>
            <person name="Heyl A."/>
            <person name="Rumpler F."/>
            <person name="Villalobos L.I.A.C."/>
            <person name="Clay J.M."/>
            <person name="Skokan R."/>
            <person name="Toyoda A."/>
            <person name="Suzuki Y."/>
            <person name="Kagoshima H."/>
            <person name="Schijlen E."/>
            <person name="Tajeshwar N."/>
            <person name="Catarino B."/>
            <person name="Hetherington A.J."/>
            <person name="Saltykova A."/>
            <person name="Bonnot C."/>
            <person name="Breuninger H."/>
            <person name="Symeonidi A."/>
            <person name="Radhakrishnan G.V."/>
            <person name="Van Nieuwerburgh F."/>
            <person name="Deforce D."/>
            <person name="Chang C."/>
            <person name="Karol K.G."/>
            <person name="Hedrich R."/>
            <person name="Ulvskov P."/>
            <person name="Glockner G."/>
            <person name="Delwiche C.F."/>
            <person name="Petrasek J."/>
            <person name="Van de Peer Y."/>
            <person name="Friml J."/>
            <person name="Beilby M."/>
            <person name="Dolan L."/>
            <person name="Kohara Y."/>
            <person name="Sugano S."/>
            <person name="Fujiyama A."/>
            <person name="Delaux P.-M."/>
            <person name="Quint M."/>
            <person name="TheiBen G."/>
            <person name="Hagemann M."/>
            <person name="Harholt J."/>
            <person name="Dunand C."/>
            <person name="Zachgo S."/>
            <person name="Langdale J."/>
            <person name="Maumus F."/>
            <person name="Straeten D.V.D."/>
            <person name="Gould S.B."/>
            <person name="Rensing S.A."/>
        </authorList>
    </citation>
    <scope>NUCLEOTIDE SEQUENCE [LARGE SCALE GENOMIC DNA]</scope>
    <source>
        <strain evidence="7 8">S276</strain>
    </source>
</reference>
<feature type="compositionally biased region" description="Basic and acidic residues" evidence="5">
    <location>
        <begin position="105"/>
        <end position="120"/>
    </location>
</feature>
<accession>A0A388KZF8</accession>
<dbReference type="Pfam" id="PF00076">
    <property type="entry name" value="RRM_1"/>
    <property type="match status" value="1"/>
</dbReference>
<protein>
    <recommendedName>
        <fullName evidence="6">RRM domain-containing protein</fullName>
    </recommendedName>
</protein>
<dbReference type="Gramene" id="GBG75372">
    <property type="protein sequence ID" value="GBG75372"/>
    <property type="gene ID" value="CBR_g20002"/>
</dbReference>
<evidence type="ECO:0000259" key="6">
    <source>
        <dbReference type="PROSITE" id="PS50102"/>
    </source>
</evidence>
<dbReference type="OrthoDB" id="431169at2759"/>
<evidence type="ECO:0000256" key="5">
    <source>
        <dbReference type="SAM" id="MobiDB-lite"/>
    </source>
</evidence>
<dbReference type="PROSITE" id="PS50102">
    <property type="entry name" value="RRM"/>
    <property type="match status" value="1"/>
</dbReference>
<evidence type="ECO:0000256" key="2">
    <source>
        <dbReference type="ARBA" id="ARBA00022884"/>
    </source>
</evidence>
<sequence>MSEDTSTDRDDHGGEVVRTLFISGLPQDVKERELYTLFRPYDGYESSQIQLPLRSPHPVGFAVFVDQESALVARDGLNGTVFDPSNPSLKLRVELAKANSKPKRARPEEGSSPDKVDRKFRGPPAPISMPAHLRETVPMYIPAWAAAPPRQRWR</sequence>
<dbReference type="GO" id="GO:0005634">
    <property type="term" value="C:nucleus"/>
    <property type="evidence" value="ECO:0007669"/>
    <property type="project" value="UniProtKB-SubCell"/>
</dbReference>
<gene>
    <name evidence="7" type="ORF">CBR_g20002</name>
</gene>
<evidence type="ECO:0000256" key="3">
    <source>
        <dbReference type="ARBA" id="ARBA00023242"/>
    </source>
</evidence>
<comment type="subcellular location">
    <subcellularLocation>
        <location evidence="1">Nucleus</location>
    </subcellularLocation>
</comment>
<proteinExistence type="predicted"/>
<dbReference type="FunFam" id="3.30.70.330:FF:000037">
    <property type="entry name" value="RNA-binding protein with multiple splicing 2"/>
    <property type="match status" value="1"/>
</dbReference>
<evidence type="ECO:0000256" key="1">
    <source>
        <dbReference type="ARBA" id="ARBA00004123"/>
    </source>
</evidence>
<dbReference type="AlphaFoldDB" id="A0A388KZF8"/>
<dbReference type="GO" id="GO:0003723">
    <property type="term" value="F:RNA binding"/>
    <property type="evidence" value="ECO:0007669"/>
    <property type="project" value="UniProtKB-UniRule"/>
</dbReference>
<dbReference type="EMBL" id="BFEA01000223">
    <property type="protein sequence ID" value="GBG75372.1"/>
    <property type="molecule type" value="Genomic_DNA"/>
</dbReference>
<name>A0A388KZF8_CHABU</name>
<dbReference type="Gene3D" id="3.30.70.330">
    <property type="match status" value="1"/>
</dbReference>
<dbReference type="InterPro" id="IPR035979">
    <property type="entry name" value="RBD_domain_sf"/>
</dbReference>
<dbReference type="SMART" id="SM00360">
    <property type="entry name" value="RRM"/>
    <property type="match status" value="1"/>
</dbReference>
<evidence type="ECO:0000256" key="4">
    <source>
        <dbReference type="PROSITE-ProRule" id="PRU00176"/>
    </source>
</evidence>
<dbReference type="SUPFAM" id="SSF54928">
    <property type="entry name" value="RNA-binding domain, RBD"/>
    <property type="match status" value="1"/>
</dbReference>
<evidence type="ECO:0000313" key="8">
    <source>
        <dbReference type="Proteomes" id="UP000265515"/>
    </source>
</evidence>
<dbReference type="STRING" id="69332.A0A388KZF8"/>
<dbReference type="PANTHER" id="PTHR10501">
    <property type="entry name" value="U1 SMALL NUCLEAR RIBONUCLEOPROTEIN A/U2 SMALL NUCLEAR RIBONUCLEOPROTEIN B"/>
    <property type="match status" value="1"/>
</dbReference>
<feature type="region of interest" description="Disordered" evidence="5">
    <location>
        <begin position="96"/>
        <end position="130"/>
    </location>
</feature>
<keyword evidence="8" id="KW-1185">Reference proteome</keyword>
<evidence type="ECO:0000313" key="7">
    <source>
        <dbReference type="EMBL" id="GBG75372.1"/>
    </source>
</evidence>
<keyword evidence="2 4" id="KW-0694">RNA-binding</keyword>
<dbReference type="InterPro" id="IPR000504">
    <property type="entry name" value="RRM_dom"/>
</dbReference>
<keyword evidence="3" id="KW-0539">Nucleus</keyword>
<dbReference type="Proteomes" id="UP000265515">
    <property type="component" value="Unassembled WGS sequence"/>
</dbReference>